<dbReference type="InterPro" id="IPR023696">
    <property type="entry name" value="Ureohydrolase_dom_sf"/>
</dbReference>
<dbReference type="PROSITE" id="PS51409">
    <property type="entry name" value="ARGINASE_2"/>
    <property type="match status" value="1"/>
</dbReference>
<dbReference type="eggNOG" id="COG0010">
    <property type="taxonomic scope" value="Bacteria"/>
</dbReference>
<evidence type="ECO:0000256" key="2">
    <source>
        <dbReference type="ARBA" id="ARBA00022723"/>
    </source>
</evidence>
<dbReference type="GO" id="GO:0046872">
    <property type="term" value="F:metal ion binding"/>
    <property type="evidence" value="ECO:0007669"/>
    <property type="project" value="UniProtKB-KW"/>
</dbReference>
<evidence type="ECO:0000256" key="5">
    <source>
        <dbReference type="RuleBase" id="RU003684"/>
    </source>
</evidence>
<dbReference type="PANTHER" id="PTHR11358:SF26">
    <property type="entry name" value="GUANIDINO ACID HYDROLASE, MITOCHONDRIAL"/>
    <property type="match status" value="1"/>
</dbReference>
<dbReference type="InterPro" id="IPR005925">
    <property type="entry name" value="Agmatinase-rel"/>
</dbReference>
<dbReference type="NCBIfam" id="TIGR01230">
    <property type="entry name" value="agmatinase"/>
    <property type="match status" value="1"/>
</dbReference>
<dbReference type="Gene3D" id="3.40.800.10">
    <property type="entry name" value="Ureohydrolase domain"/>
    <property type="match status" value="1"/>
</dbReference>
<dbReference type="SUPFAM" id="SSF52768">
    <property type="entry name" value="Arginase/deacetylase"/>
    <property type="match status" value="1"/>
</dbReference>
<dbReference type="CDD" id="cd11593">
    <property type="entry name" value="Agmatinase-like_2"/>
    <property type="match status" value="1"/>
</dbReference>
<sequence>MPHETTHRFLASELPVAEPESCLFHVLPVPLEATVSYAGGTARGPEAILEASDQLELWDGESVPAEAGIYTWPAVDISGSPETVLGRVEAAVGGILDCNGLPVLLGGEHTVTYGALAALKKRFGTFGIIQFDAHADLRDSYEGSPWSHACVMRRAVKDLGLPLAQFGVRAMCLDEVEARKEHGVTFHDAASIARSGLPESLLPPDFPRQVYLTFDVDGLDPSIMPATGTPVPGGLGWYQSLDIAERTLSGRDVLGFDVVELAPVPGMHASDFAAARLAYALMGIVARGRR</sequence>
<comment type="cofactor">
    <cofactor evidence="4">
        <name>Mn(2+)</name>
        <dbReference type="ChEBI" id="CHEBI:29035"/>
    </cofactor>
    <text evidence="4">Binds 2 manganese ions per subunit.</text>
</comment>
<keyword evidence="3 5" id="KW-0378">Hydrolase</keyword>
<organism evidence="6 7">
    <name type="scientific">Bilophila wadsworthia (strain 3_1_6)</name>
    <dbReference type="NCBI Taxonomy" id="563192"/>
    <lineage>
        <taxon>Bacteria</taxon>
        <taxon>Pseudomonadati</taxon>
        <taxon>Thermodesulfobacteriota</taxon>
        <taxon>Desulfovibrionia</taxon>
        <taxon>Desulfovibrionales</taxon>
        <taxon>Desulfovibrionaceae</taxon>
        <taxon>Bilophila</taxon>
    </lineage>
</organism>
<feature type="binding site" evidence="4">
    <location>
        <position position="109"/>
    </location>
    <ligand>
        <name>Mn(2+)</name>
        <dbReference type="ChEBI" id="CHEBI:29035"/>
        <label>1</label>
    </ligand>
</feature>
<reference evidence="6 7" key="2">
    <citation type="submission" date="2013-04" db="EMBL/GenBank/DDBJ databases">
        <title>The Genome Sequence of Bilophila wadsworthia 3_1_6.</title>
        <authorList>
            <consortium name="The Broad Institute Genomics Platform"/>
            <person name="Earl A."/>
            <person name="Ward D."/>
            <person name="Feldgarden M."/>
            <person name="Gevers D."/>
            <person name="Sibley C."/>
            <person name="Strauss J."/>
            <person name="Allen-Vercoe E."/>
            <person name="Walker B."/>
            <person name="Young S."/>
            <person name="Zeng Q."/>
            <person name="Gargeya S."/>
            <person name="Fitzgerald M."/>
            <person name="Haas B."/>
            <person name="Abouelleil A."/>
            <person name="Allen A.W."/>
            <person name="Alvarado L."/>
            <person name="Arachchi H.M."/>
            <person name="Berlin A.M."/>
            <person name="Chapman S.B."/>
            <person name="Gainer-Dewar J."/>
            <person name="Goldberg J."/>
            <person name="Griggs A."/>
            <person name="Gujja S."/>
            <person name="Hansen M."/>
            <person name="Howarth C."/>
            <person name="Imamovic A."/>
            <person name="Ireland A."/>
            <person name="Larimer J."/>
            <person name="McCowan C."/>
            <person name="Murphy C."/>
            <person name="Pearson M."/>
            <person name="Poon T.W."/>
            <person name="Priest M."/>
            <person name="Roberts A."/>
            <person name="Saif S."/>
            <person name="Shea T."/>
            <person name="Sisk P."/>
            <person name="Sykes S."/>
            <person name="Wortman J."/>
            <person name="Nusbaum C."/>
            <person name="Birren B."/>
        </authorList>
    </citation>
    <scope>NUCLEOTIDE SEQUENCE [LARGE SCALE GENOMIC DNA]</scope>
    <source>
        <strain evidence="6 7">3_1_6</strain>
    </source>
</reference>
<keyword evidence="2 4" id="KW-0479">Metal-binding</keyword>
<keyword evidence="7" id="KW-1185">Reference proteome</keyword>
<dbReference type="RefSeq" id="WP_005029610.1">
    <property type="nucleotide sequence ID" value="NZ_KE150238.1"/>
</dbReference>
<comment type="similarity">
    <text evidence="1">Belongs to the arginase family. Agmatinase subfamily.</text>
</comment>
<accession>E5YAB6</accession>
<evidence type="ECO:0000256" key="4">
    <source>
        <dbReference type="PIRSR" id="PIRSR036979-1"/>
    </source>
</evidence>
<dbReference type="GeneID" id="78084475"/>
<dbReference type="AlphaFoldDB" id="E5YAB6"/>
<keyword evidence="4" id="KW-0464">Manganese</keyword>
<feature type="binding site" evidence="4">
    <location>
        <position position="136"/>
    </location>
    <ligand>
        <name>Mn(2+)</name>
        <dbReference type="ChEBI" id="CHEBI:29035"/>
        <label>1</label>
    </ligand>
</feature>
<dbReference type="HOGENOM" id="CLU_039478_0_2_7"/>
<dbReference type="EMBL" id="ADCP02000001">
    <property type="protein sequence ID" value="EFV43117.1"/>
    <property type="molecule type" value="Genomic_DNA"/>
</dbReference>
<protein>
    <submittedName>
        <fullName evidence="6">Agmatinase</fullName>
    </submittedName>
</protein>
<dbReference type="STRING" id="563192.HMPREF0179_03136"/>
<dbReference type="PANTHER" id="PTHR11358">
    <property type="entry name" value="ARGINASE/AGMATINASE"/>
    <property type="match status" value="1"/>
</dbReference>
<feature type="binding site" evidence="4">
    <location>
        <position position="134"/>
    </location>
    <ligand>
        <name>Mn(2+)</name>
        <dbReference type="ChEBI" id="CHEBI:29035"/>
        <label>1</label>
    </ligand>
</feature>
<evidence type="ECO:0000256" key="1">
    <source>
        <dbReference type="ARBA" id="ARBA00009227"/>
    </source>
</evidence>
<dbReference type="PROSITE" id="PS01053">
    <property type="entry name" value="ARGINASE_1"/>
    <property type="match status" value="1"/>
</dbReference>
<dbReference type="OrthoDB" id="9789727at2"/>
<name>E5YAB6_BILW3</name>
<dbReference type="PIRSF" id="PIRSF036979">
    <property type="entry name" value="Arginase"/>
    <property type="match status" value="1"/>
</dbReference>
<comment type="caution">
    <text evidence="6">The sequence shown here is derived from an EMBL/GenBank/DDBJ whole genome shotgun (WGS) entry which is preliminary data.</text>
</comment>
<dbReference type="InterPro" id="IPR006035">
    <property type="entry name" value="Ureohydrolase"/>
</dbReference>
<gene>
    <name evidence="6" type="ORF">HMPREF0179_03136</name>
</gene>
<dbReference type="Pfam" id="PF00491">
    <property type="entry name" value="Arginase"/>
    <property type="match status" value="1"/>
</dbReference>
<dbReference type="Proteomes" id="UP000006034">
    <property type="component" value="Unassembled WGS sequence"/>
</dbReference>
<evidence type="ECO:0000313" key="6">
    <source>
        <dbReference type="EMBL" id="EFV43117.1"/>
    </source>
</evidence>
<proteinExistence type="inferred from homology"/>
<feature type="binding site" evidence="4">
    <location>
        <position position="217"/>
    </location>
    <ligand>
        <name>Mn(2+)</name>
        <dbReference type="ChEBI" id="CHEBI:29035"/>
        <label>1</label>
    </ligand>
</feature>
<feature type="binding site" evidence="4">
    <location>
        <position position="132"/>
    </location>
    <ligand>
        <name>Mn(2+)</name>
        <dbReference type="ChEBI" id="CHEBI:29035"/>
        <label>1</label>
    </ligand>
</feature>
<dbReference type="GO" id="GO:0008783">
    <property type="term" value="F:agmatinase activity"/>
    <property type="evidence" value="ECO:0007669"/>
    <property type="project" value="TreeGrafter"/>
</dbReference>
<dbReference type="InterPro" id="IPR020855">
    <property type="entry name" value="Ureohydrolase_Mn_BS"/>
</dbReference>
<evidence type="ECO:0000256" key="3">
    <source>
        <dbReference type="ARBA" id="ARBA00022801"/>
    </source>
</evidence>
<evidence type="ECO:0000313" key="7">
    <source>
        <dbReference type="Proteomes" id="UP000006034"/>
    </source>
</evidence>
<feature type="binding site" evidence="4">
    <location>
        <position position="215"/>
    </location>
    <ligand>
        <name>Mn(2+)</name>
        <dbReference type="ChEBI" id="CHEBI:29035"/>
        <label>1</label>
    </ligand>
</feature>
<reference evidence="6 7" key="1">
    <citation type="submission" date="2010-10" db="EMBL/GenBank/DDBJ databases">
        <authorList>
            <consortium name="The Broad Institute Genome Sequencing Platform"/>
            <person name="Ward D."/>
            <person name="Earl A."/>
            <person name="Feldgarden M."/>
            <person name="Young S.K."/>
            <person name="Gargeya S."/>
            <person name="Zeng Q."/>
            <person name="Alvarado L."/>
            <person name="Berlin A."/>
            <person name="Bochicchio J."/>
            <person name="Chapman S.B."/>
            <person name="Chen Z."/>
            <person name="Freedman E."/>
            <person name="Gellesch M."/>
            <person name="Goldberg J."/>
            <person name="Griggs A."/>
            <person name="Gujja S."/>
            <person name="Heilman E."/>
            <person name="Heiman D."/>
            <person name="Howarth C."/>
            <person name="Mehta T."/>
            <person name="Neiman D."/>
            <person name="Pearson M."/>
            <person name="Roberts A."/>
            <person name="Saif S."/>
            <person name="Shea T."/>
            <person name="Shenoy N."/>
            <person name="Sisk P."/>
            <person name="Stolte C."/>
            <person name="Sykes S."/>
            <person name="White J."/>
            <person name="Yandava C."/>
            <person name="Allen-Vercoe E."/>
            <person name="Sibley C."/>
            <person name="Ambrose C.E."/>
            <person name="Strauss J."/>
            <person name="Daigneault M."/>
            <person name="Haas B."/>
            <person name="Nusbaum C."/>
            <person name="Birren B."/>
        </authorList>
    </citation>
    <scope>NUCLEOTIDE SEQUENCE [LARGE SCALE GENOMIC DNA]</scope>
    <source>
        <strain evidence="6 7">3_1_6</strain>
    </source>
</reference>
<dbReference type="GO" id="GO:0033389">
    <property type="term" value="P:putrescine biosynthetic process from arginine, via agmatine"/>
    <property type="evidence" value="ECO:0007669"/>
    <property type="project" value="TreeGrafter"/>
</dbReference>